<evidence type="ECO:0000256" key="1">
    <source>
        <dbReference type="SAM" id="Coils"/>
    </source>
</evidence>
<dbReference type="HOGENOM" id="CLU_081593_0_0_6"/>
<proteinExistence type="predicted"/>
<name>A0A2I3C7B6_VIBAX</name>
<feature type="coiled-coil region" evidence="1">
    <location>
        <begin position="218"/>
        <end position="245"/>
    </location>
</feature>
<gene>
    <name evidence="2" type="ORF">N646_1194</name>
</gene>
<protein>
    <submittedName>
        <fullName evidence="2">Uncharacterized protein</fullName>
    </submittedName>
</protein>
<accession>A0A2I3C7B6</accession>
<organism evidence="2 3">
    <name type="scientific">Vibrio alginolyticus (strain ATCC 17749 / DSM 2171 / NBRC 15630 / NCIMB 1903 / NCTC 12160 / XII-53)</name>
    <dbReference type="NCBI Taxonomy" id="1219076"/>
    <lineage>
        <taxon>Bacteria</taxon>
        <taxon>Pseudomonadati</taxon>
        <taxon>Pseudomonadota</taxon>
        <taxon>Gammaproteobacteria</taxon>
        <taxon>Vibrionales</taxon>
        <taxon>Vibrionaceae</taxon>
        <taxon>Vibrio</taxon>
    </lineage>
</organism>
<dbReference type="KEGG" id="vag:N646_1194"/>
<dbReference type="AlphaFoldDB" id="A0A2I3C7B6"/>
<dbReference type="Proteomes" id="UP000016714">
    <property type="component" value="Chromosome 1"/>
</dbReference>
<keyword evidence="1" id="KW-0175">Coiled coil</keyword>
<evidence type="ECO:0000313" key="3">
    <source>
        <dbReference type="Proteomes" id="UP000016714"/>
    </source>
</evidence>
<sequence length="296" mass="32978">MTWHLSQLNWPSYSQNIQTKAESVTDAVGAVMNEAINRLTNHTSDANYGRHSLSEEASALLKLRSELQSLLVSGTVLTVSPYQFQVGTRLDSGCYLNPSTAIKTLSYKLRDYADRYRPNGHLHGIAIMVTASQLNQFSRQLIELTSLLPMPEWCQVARQSHALNTNDVDKFHQPAALALPRFKPMALLNANPLHDALHWQGAQVATLESLADDDHHVIDKLQLLAAKRNKKMEEIKAQLNALKNLKGSIYAFSVEGNAESIATRLNQAGAPNNHQFTLASLLLSYEPMTFFEELLC</sequence>
<reference evidence="2 3" key="1">
    <citation type="journal article" date="2015" name="Genome Announc.">
        <title>Complete genome sequence of Vibrio alginolyticus ATCC 17749.</title>
        <authorList>
            <person name="Liu X.F."/>
            <person name="Cao Y."/>
            <person name="Zhang H.L."/>
            <person name="Chen Y.J."/>
            <person name="Hu C.J."/>
        </authorList>
    </citation>
    <scope>NUCLEOTIDE SEQUENCE [LARGE SCALE GENOMIC DNA]</scope>
    <source>
        <strain evidence="3">ATCC 17749 / DSM 2171 / NBRC 15630 / NCIMB 1903 / NCTC 12160 / XII-53</strain>
    </source>
</reference>
<dbReference type="EMBL" id="CP006718">
    <property type="protein sequence ID" value="AGV17027.1"/>
    <property type="molecule type" value="Genomic_DNA"/>
</dbReference>
<evidence type="ECO:0000313" key="2">
    <source>
        <dbReference type="EMBL" id="AGV17027.1"/>
    </source>
</evidence>
<dbReference type="RefSeq" id="WP_017821187.1">
    <property type="nucleotide sequence ID" value="NC_022349.1"/>
</dbReference>